<name>A0A2S9XUE1_9BACT</name>
<reference evidence="2 3" key="1">
    <citation type="submission" date="2018-03" db="EMBL/GenBank/DDBJ databases">
        <title>Draft Genome Sequences of the Obligatory Marine Myxobacteria Enhygromyxa salina SWB007.</title>
        <authorList>
            <person name="Poehlein A."/>
            <person name="Moghaddam J.A."/>
            <person name="Harms H."/>
            <person name="Alanjari M."/>
            <person name="Koenig G.M."/>
            <person name="Daniel R."/>
            <person name="Schaeberle T.F."/>
        </authorList>
    </citation>
    <scope>NUCLEOTIDE SEQUENCE [LARGE SCALE GENOMIC DNA]</scope>
    <source>
        <strain evidence="2 3">SWB007</strain>
    </source>
</reference>
<evidence type="ECO:0000313" key="3">
    <source>
        <dbReference type="Proteomes" id="UP000238823"/>
    </source>
</evidence>
<evidence type="ECO:0000313" key="2">
    <source>
        <dbReference type="EMBL" id="PRP96454.1"/>
    </source>
</evidence>
<proteinExistence type="predicted"/>
<accession>A0A2S9XUE1</accession>
<feature type="region of interest" description="Disordered" evidence="1">
    <location>
        <begin position="121"/>
        <end position="144"/>
    </location>
</feature>
<gene>
    <name evidence="2" type="ORF">ENSA7_72690</name>
</gene>
<dbReference type="Proteomes" id="UP000238823">
    <property type="component" value="Unassembled WGS sequence"/>
</dbReference>
<dbReference type="InterPro" id="IPR011856">
    <property type="entry name" value="tRNA_endonuc-like_dom_sf"/>
</dbReference>
<dbReference type="EMBL" id="PVNL01000135">
    <property type="protein sequence ID" value="PRP96454.1"/>
    <property type="molecule type" value="Genomic_DNA"/>
</dbReference>
<sequence>MSRKRGLPTDDEVWSRVRAFAEQRASDKKPVPTLSEGVNNLITDVVGARIERASEQGKKNTTPIYRGELLRVWRDLVKHGSTRKARPNYFTLALLPAALPDLVDDHGDGTIALRWWTASSPSDRPYRYDEAASERPPRGGLAANDRELRESDAHWRIKHYINEEPSLALAKLPGSPYTRSALELPLRVPTKDRIDVVVRDCDGRRVLIEVKPNVGDRDIGLYAQAAKYRAIWRVLHDLGETDVRCALAAPKIPAGLAKHMREQHLIESVAVKVPPDFEAPPRD</sequence>
<protein>
    <submittedName>
        <fullName evidence="2">Uncharacterized protein</fullName>
    </submittedName>
</protein>
<comment type="caution">
    <text evidence="2">The sequence shown here is derived from an EMBL/GenBank/DDBJ whole genome shotgun (WGS) entry which is preliminary data.</text>
</comment>
<dbReference type="GO" id="GO:0003676">
    <property type="term" value="F:nucleic acid binding"/>
    <property type="evidence" value="ECO:0007669"/>
    <property type="project" value="InterPro"/>
</dbReference>
<dbReference type="Gene3D" id="3.40.1350.10">
    <property type="match status" value="1"/>
</dbReference>
<dbReference type="OrthoDB" id="9802640at2"/>
<dbReference type="AlphaFoldDB" id="A0A2S9XUE1"/>
<organism evidence="2 3">
    <name type="scientific">Enhygromyxa salina</name>
    <dbReference type="NCBI Taxonomy" id="215803"/>
    <lineage>
        <taxon>Bacteria</taxon>
        <taxon>Pseudomonadati</taxon>
        <taxon>Myxococcota</taxon>
        <taxon>Polyangia</taxon>
        <taxon>Nannocystales</taxon>
        <taxon>Nannocystaceae</taxon>
        <taxon>Enhygromyxa</taxon>
    </lineage>
</organism>
<dbReference type="RefSeq" id="WP_106094040.1">
    <property type="nucleotide sequence ID" value="NZ_PVNL01000135.1"/>
</dbReference>
<feature type="compositionally biased region" description="Basic and acidic residues" evidence="1">
    <location>
        <begin position="124"/>
        <end position="137"/>
    </location>
</feature>
<evidence type="ECO:0000256" key="1">
    <source>
        <dbReference type="SAM" id="MobiDB-lite"/>
    </source>
</evidence>